<protein>
    <submittedName>
        <fullName evidence="2">Uncharacterized protein</fullName>
    </submittedName>
</protein>
<evidence type="ECO:0000313" key="4">
    <source>
        <dbReference type="Proteomes" id="UP001215598"/>
    </source>
</evidence>
<sequence length="153" mass="16531">MSLGLVFFGGGRQLGGGKFTVEGRHNNCGGRHGGRRGASIGRQQGRQQGRQGASVPMWGRQYGRQIFWGRQSSCVTGASPPTGGVTGVKIFIVKKFGFGPYPRIADAADWGVQPLTEPIIIIPLGNVTFNNCLYSLWRSELSNLTTYDGQGER</sequence>
<feature type="compositionally biased region" description="Low complexity" evidence="1">
    <location>
        <begin position="37"/>
        <end position="54"/>
    </location>
</feature>
<name>A0AAD7HEZ3_9AGAR</name>
<accession>A0AAD7HEZ3</accession>
<gene>
    <name evidence="3" type="ORF">B0H16DRAFT_1468230</name>
    <name evidence="2" type="ORF">B0H16DRAFT_1795921</name>
</gene>
<evidence type="ECO:0000313" key="3">
    <source>
        <dbReference type="EMBL" id="KAJ7733155.1"/>
    </source>
</evidence>
<proteinExistence type="predicted"/>
<reference evidence="2" key="1">
    <citation type="submission" date="2023-03" db="EMBL/GenBank/DDBJ databases">
        <title>Massive genome expansion in bonnet fungi (Mycena s.s.) driven by repeated elements and novel gene families across ecological guilds.</title>
        <authorList>
            <consortium name="Lawrence Berkeley National Laboratory"/>
            <person name="Harder C.B."/>
            <person name="Miyauchi S."/>
            <person name="Viragh M."/>
            <person name="Kuo A."/>
            <person name="Thoen E."/>
            <person name="Andreopoulos B."/>
            <person name="Lu D."/>
            <person name="Skrede I."/>
            <person name="Drula E."/>
            <person name="Henrissat B."/>
            <person name="Morin E."/>
            <person name="Kohler A."/>
            <person name="Barry K."/>
            <person name="LaButti K."/>
            <person name="Morin E."/>
            <person name="Salamov A."/>
            <person name="Lipzen A."/>
            <person name="Mereny Z."/>
            <person name="Hegedus B."/>
            <person name="Baldrian P."/>
            <person name="Stursova M."/>
            <person name="Weitz H."/>
            <person name="Taylor A."/>
            <person name="Grigoriev I.V."/>
            <person name="Nagy L.G."/>
            <person name="Martin F."/>
            <person name="Kauserud H."/>
        </authorList>
    </citation>
    <scope>NUCLEOTIDE SEQUENCE</scope>
    <source>
        <strain evidence="2">CBHHK182m</strain>
    </source>
</reference>
<organism evidence="2 4">
    <name type="scientific">Mycena metata</name>
    <dbReference type="NCBI Taxonomy" id="1033252"/>
    <lineage>
        <taxon>Eukaryota</taxon>
        <taxon>Fungi</taxon>
        <taxon>Dikarya</taxon>
        <taxon>Basidiomycota</taxon>
        <taxon>Agaricomycotina</taxon>
        <taxon>Agaricomycetes</taxon>
        <taxon>Agaricomycetidae</taxon>
        <taxon>Agaricales</taxon>
        <taxon>Marasmiineae</taxon>
        <taxon>Mycenaceae</taxon>
        <taxon>Mycena</taxon>
    </lineage>
</organism>
<feature type="region of interest" description="Disordered" evidence="1">
    <location>
        <begin position="26"/>
        <end position="54"/>
    </location>
</feature>
<dbReference type="EMBL" id="JARKIB010000140">
    <property type="protein sequence ID" value="KAJ7733155.1"/>
    <property type="molecule type" value="Genomic_DNA"/>
</dbReference>
<evidence type="ECO:0000256" key="1">
    <source>
        <dbReference type="SAM" id="MobiDB-lite"/>
    </source>
</evidence>
<dbReference type="AlphaFoldDB" id="A0AAD7HEZ3"/>
<comment type="caution">
    <text evidence="2">The sequence shown here is derived from an EMBL/GenBank/DDBJ whole genome shotgun (WGS) entry which is preliminary data.</text>
</comment>
<keyword evidence="4" id="KW-1185">Reference proteome</keyword>
<dbReference type="Proteomes" id="UP001215598">
    <property type="component" value="Unassembled WGS sequence"/>
</dbReference>
<evidence type="ECO:0000313" key="2">
    <source>
        <dbReference type="EMBL" id="KAJ7719111.1"/>
    </source>
</evidence>
<dbReference type="EMBL" id="JARKIB010000256">
    <property type="protein sequence ID" value="KAJ7719111.1"/>
    <property type="molecule type" value="Genomic_DNA"/>
</dbReference>